<evidence type="ECO:0000256" key="5">
    <source>
        <dbReference type="ARBA" id="ARBA00023242"/>
    </source>
</evidence>
<reference evidence="10" key="1">
    <citation type="submission" date="2023-03" db="EMBL/GenBank/DDBJ databases">
        <title>Complete genome of Cladonia borealis.</title>
        <authorList>
            <person name="Park H."/>
        </authorList>
    </citation>
    <scope>NUCLEOTIDE SEQUENCE</scope>
    <source>
        <strain evidence="10">ANT050790</strain>
    </source>
</reference>
<sequence length="1179" mass="135368">MEIEETSHSPVDPEVRAYVYSLVSALGGTGADEDGRYVLGDDALACLKDLKKWLRLHDEKANRLDVARCLAEANIVNGDLLEILAAWPESASEDRVKSKICLACLELLVPLTWPIEKNDMQMTVNHHRHVPYLQLAQTSYKRSILEHESGAILRTVVRIGLPSIALPMGERSPRDEGIIKLLLYFFRNVAMISPPPNVPYEGKEGEISRSATIEAFHRQDVLALLLTISSNMGEDFNMQDTVIMEVLFHLLKGVDVEKLFMNNEQLRSKNTDELKSLLAQEAGMHRSYARNAPTRHNRFGTMIWVKRDDAKVSTVSGQDVLKNGQQTLSKMDQSKKWNKPKQRSKNEELAYDRFDMPVTLTESASTHLRAFVEEFLDSSFNPLFNHIRKAIEREAERVLEAHKQQFFYLVSWFLEAERVRRKTKREAEKKRDKKLDETFEPDSFSLIASVLNQESFILLNRFMQDRLDLKAWREVHAGMRCFTQILLIVQDMSESPLDEDQEIAENIQNRIFYEESTHDRVVSILRGYKDQGFGYLDSCTELSHVFLRMLERYSRENVNLQVRSRRRARKSKKAAAQQRGETNEDDEDQASEMEDVAEAERVSKERKFDFARFSAKFMTQACVDTFVCFTKYYGDLNVEQLKRAHRFFYRVAFKQDLSVVLFRLDILALFNRMIKGPEGLDSAGPLFKEWDELVKQLIRKLIKKLEQRPELAIELLFSKINSTIFYLEYGYEKQTLSSKPRPPATLEVRGSMTIEEQIGVAVAVLHPENIEQLDWVIKTLASAASERQSWEAEDAARRELEPSFSPETQQQQEPGSKAPSVVLTPDTEITRIAMFKDPKLRLLMTLAGFERLSLEDEPNATWIIPSSLTSAQLKHTRETIEQHRNRPVFEYGEDDPMTAEELLRRKPTEKTKRAEYDDDSEGDGIVGDNNVEDEFLFPPNHRMSHKSALDELKKKRRKRHTVLSGDESELDEATREARRKARELADLEKRRKIKSHDFIHDSDEETDEERDREFFAREEARRKGQGQKVMEALRAGRITKTVEGERVRSSGTDGKGNRKRKSEGVGEDTGKRRRRNSFLEGSEEEPDVDMITTSSSPPRRVFSVSSSDEESADEDTPLSSPPLGGLSLSKESRKTSAEPVSSEESMDKGAQTDNEDVEAPLISTARRRARPFIDDSDDE</sequence>
<feature type="compositionally biased region" description="Polar residues" evidence="8">
    <location>
        <begin position="805"/>
        <end position="814"/>
    </location>
</feature>
<comment type="caution">
    <text evidence="10">The sequence shown here is derived from an EMBL/GenBank/DDBJ whole genome shotgun (WGS) entry which is preliminary data.</text>
</comment>
<evidence type="ECO:0000256" key="4">
    <source>
        <dbReference type="ARBA" id="ARBA00022880"/>
    </source>
</evidence>
<dbReference type="PANTHER" id="PTHR22940">
    <property type="entry name" value="TIMEOUT/TIMELESS-2"/>
    <property type="match status" value="1"/>
</dbReference>
<proteinExistence type="inferred from homology"/>
<feature type="compositionally biased region" description="Basic residues" evidence="8">
    <location>
        <begin position="564"/>
        <end position="573"/>
    </location>
</feature>
<dbReference type="GO" id="GO:0006281">
    <property type="term" value="P:DNA repair"/>
    <property type="evidence" value="ECO:0007669"/>
    <property type="project" value="TreeGrafter"/>
</dbReference>
<feature type="compositionally biased region" description="Basic and acidic residues" evidence="8">
    <location>
        <begin position="972"/>
        <end position="1001"/>
    </location>
</feature>
<evidence type="ECO:0000256" key="6">
    <source>
        <dbReference type="ARBA" id="ARBA00023254"/>
    </source>
</evidence>
<accession>A0AA39QT04</accession>
<keyword evidence="5" id="KW-0539">Nucleus</keyword>
<dbReference type="GO" id="GO:0031298">
    <property type="term" value="C:replication fork protection complex"/>
    <property type="evidence" value="ECO:0007669"/>
    <property type="project" value="TreeGrafter"/>
</dbReference>
<keyword evidence="6" id="KW-0469">Meiosis</keyword>
<feature type="region of interest" description="Disordered" evidence="8">
    <location>
        <begin position="564"/>
        <end position="596"/>
    </location>
</feature>
<evidence type="ECO:0000313" key="10">
    <source>
        <dbReference type="EMBL" id="KAK0508657.1"/>
    </source>
</evidence>
<feature type="compositionally biased region" description="Acidic residues" evidence="8">
    <location>
        <begin position="583"/>
        <end position="596"/>
    </location>
</feature>
<feature type="region of interest" description="Disordered" evidence="8">
    <location>
        <begin position="791"/>
        <end position="821"/>
    </location>
</feature>
<dbReference type="Proteomes" id="UP001166286">
    <property type="component" value="Unassembled WGS sequence"/>
</dbReference>
<dbReference type="Pfam" id="PF04821">
    <property type="entry name" value="TIMELESS"/>
    <property type="match status" value="1"/>
</dbReference>
<feature type="compositionally biased region" description="Acidic residues" evidence="8">
    <location>
        <begin position="1107"/>
        <end position="1116"/>
    </location>
</feature>
<dbReference type="GO" id="GO:0043111">
    <property type="term" value="P:replication fork arrest"/>
    <property type="evidence" value="ECO:0007669"/>
    <property type="project" value="TreeGrafter"/>
</dbReference>
<evidence type="ECO:0000256" key="3">
    <source>
        <dbReference type="ARBA" id="ARBA00021529"/>
    </source>
</evidence>
<dbReference type="InterPro" id="IPR044998">
    <property type="entry name" value="Timeless"/>
</dbReference>
<name>A0AA39QT04_9LECA</name>
<evidence type="ECO:0000256" key="7">
    <source>
        <dbReference type="ARBA" id="ARBA00023306"/>
    </source>
</evidence>
<dbReference type="GO" id="GO:0003677">
    <property type="term" value="F:DNA binding"/>
    <property type="evidence" value="ECO:0007669"/>
    <property type="project" value="TreeGrafter"/>
</dbReference>
<feature type="compositionally biased region" description="Basic and acidic residues" evidence="8">
    <location>
        <begin position="1009"/>
        <end position="1022"/>
    </location>
</feature>
<evidence type="ECO:0000259" key="9">
    <source>
        <dbReference type="Pfam" id="PF04821"/>
    </source>
</evidence>
<feature type="compositionally biased region" description="Low complexity" evidence="8">
    <location>
        <begin position="1094"/>
        <end position="1106"/>
    </location>
</feature>
<evidence type="ECO:0000256" key="2">
    <source>
        <dbReference type="ARBA" id="ARBA00008174"/>
    </source>
</evidence>
<feature type="compositionally biased region" description="Basic and acidic residues" evidence="8">
    <location>
        <begin position="791"/>
        <end position="801"/>
    </location>
</feature>
<dbReference type="InterPro" id="IPR006906">
    <property type="entry name" value="Timeless_N"/>
</dbReference>
<protein>
    <recommendedName>
        <fullName evidence="3">Topoisomerase 1-associated factor 1</fullName>
    </recommendedName>
</protein>
<dbReference type="EMBL" id="JAFEKC020000020">
    <property type="protein sequence ID" value="KAK0508657.1"/>
    <property type="molecule type" value="Genomic_DNA"/>
</dbReference>
<dbReference type="GO" id="GO:0000076">
    <property type="term" value="P:DNA replication checkpoint signaling"/>
    <property type="evidence" value="ECO:0007669"/>
    <property type="project" value="TreeGrafter"/>
</dbReference>
<keyword evidence="7" id="KW-0131">Cell cycle</keyword>
<organism evidence="10 11">
    <name type="scientific">Cladonia borealis</name>
    <dbReference type="NCBI Taxonomy" id="184061"/>
    <lineage>
        <taxon>Eukaryota</taxon>
        <taxon>Fungi</taxon>
        <taxon>Dikarya</taxon>
        <taxon>Ascomycota</taxon>
        <taxon>Pezizomycotina</taxon>
        <taxon>Lecanoromycetes</taxon>
        <taxon>OSLEUM clade</taxon>
        <taxon>Lecanoromycetidae</taxon>
        <taxon>Lecanorales</taxon>
        <taxon>Lecanorineae</taxon>
        <taxon>Cladoniaceae</taxon>
        <taxon>Cladonia</taxon>
    </lineage>
</organism>
<keyword evidence="11" id="KW-1185">Reference proteome</keyword>
<keyword evidence="4" id="KW-0236">DNA replication inhibitor</keyword>
<dbReference type="PANTHER" id="PTHR22940:SF4">
    <property type="entry name" value="PROTEIN TIMELESS HOMOLOG"/>
    <property type="match status" value="1"/>
</dbReference>
<feature type="region of interest" description="Disordered" evidence="8">
    <location>
        <begin position="904"/>
        <end position="1179"/>
    </location>
</feature>
<gene>
    <name evidence="10" type="ORF">JMJ35_008933</name>
</gene>
<evidence type="ECO:0000313" key="11">
    <source>
        <dbReference type="Proteomes" id="UP001166286"/>
    </source>
</evidence>
<evidence type="ECO:0000256" key="1">
    <source>
        <dbReference type="ARBA" id="ARBA00004123"/>
    </source>
</evidence>
<feature type="compositionally biased region" description="Low complexity" evidence="8">
    <location>
        <begin position="1117"/>
        <end position="1129"/>
    </location>
</feature>
<dbReference type="GO" id="GO:0051321">
    <property type="term" value="P:meiotic cell cycle"/>
    <property type="evidence" value="ECO:0007669"/>
    <property type="project" value="UniProtKB-KW"/>
</dbReference>
<feature type="domain" description="Timeless N-terminal" evidence="9">
    <location>
        <begin position="36"/>
        <end position="305"/>
    </location>
</feature>
<dbReference type="AlphaFoldDB" id="A0AA39QT04"/>
<comment type="subcellular location">
    <subcellularLocation>
        <location evidence="1">Nucleus</location>
    </subcellularLocation>
</comment>
<comment type="similarity">
    <text evidence="2">Belongs to the timeless family.</text>
</comment>
<feature type="compositionally biased region" description="Basic and acidic residues" evidence="8">
    <location>
        <begin position="904"/>
        <end position="915"/>
    </location>
</feature>
<evidence type="ECO:0000256" key="8">
    <source>
        <dbReference type="SAM" id="MobiDB-lite"/>
    </source>
</evidence>